<feature type="region of interest" description="Disordered" evidence="1">
    <location>
        <begin position="1"/>
        <end position="22"/>
    </location>
</feature>
<protein>
    <submittedName>
        <fullName evidence="2">Uncharacterized protein</fullName>
    </submittedName>
</protein>
<evidence type="ECO:0000313" key="3">
    <source>
        <dbReference type="Proteomes" id="UP001385809"/>
    </source>
</evidence>
<dbReference type="RefSeq" id="WP_337698041.1">
    <property type="nucleotide sequence ID" value="NZ_JBBEGN010000023.1"/>
</dbReference>
<proteinExistence type="predicted"/>
<name>A0ABU8MVY7_9PSEU</name>
<comment type="caution">
    <text evidence="2">The sequence shown here is derived from an EMBL/GenBank/DDBJ whole genome shotgun (WGS) entry which is preliminary data.</text>
</comment>
<evidence type="ECO:0000313" key="2">
    <source>
        <dbReference type="EMBL" id="MEJ2871473.1"/>
    </source>
</evidence>
<organism evidence="2 3">
    <name type="scientific">Actinomycetospora aurantiaca</name>
    <dbReference type="NCBI Taxonomy" id="3129233"/>
    <lineage>
        <taxon>Bacteria</taxon>
        <taxon>Bacillati</taxon>
        <taxon>Actinomycetota</taxon>
        <taxon>Actinomycetes</taxon>
        <taxon>Pseudonocardiales</taxon>
        <taxon>Pseudonocardiaceae</taxon>
        <taxon>Actinomycetospora</taxon>
    </lineage>
</organism>
<keyword evidence="3" id="KW-1185">Reference proteome</keyword>
<reference evidence="2 3" key="1">
    <citation type="submission" date="2024-03" db="EMBL/GenBank/DDBJ databases">
        <title>Actinomycetospora sp. OC33-EN08, a novel actinomycete isolated from wild orchid (Aerides multiflora).</title>
        <authorList>
            <person name="Suriyachadkun C."/>
        </authorList>
    </citation>
    <scope>NUCLEOTIDE SEQUENCE [LARGE SCALE GENOMIC DNA]</scope>
    <source>
        <strain evidence="2 3">OC33-EN08</strain>
    </source>
</reference>
<evidence type="ECO:0000256" key="1">
    <source>
        <dbReference type="SAM" id="MobiDB-lite"/>
    </source>
</evidence>
<sequence>MSSPSLARRADTSPTDAHTHPEILVLSVHPDECGADAAEHWARRVPGARPALSSDATLDEQLGTAQQVLVLDPGALAARRGFGARATSQERLQLIARLAGRRAQVTWARTAAQATRWAETLQA</sequence>
<dbReference type="EMBL" id="JBBEGN010000023">
    <property type="protein sequence ID" value="MEJ2871473.1"/>
    <property type="molecule type" value="Genomic_DNA"/>
</dbReference>
<gene>
    <name evidence="2" type="ORF">WCD74_27185</name>
</gene>
<accession>A0ABU8MVY7</accession>
<dbReference type="Proteomes" id="UP001385809">
    <property type="component" value="Unassembled WGS sequence"/>
</dbReference>